<dbReference type="AlphaFoldDB" id="A0A6L3Y814"/>
<reference evidence="1 2" key="1">
    <citation type="submission" date="2019-09" db="EMBL/GenBank/DDBJ databases">
        <title>Taxonomic organization of the family Brucellaceae based on a phylogenomic approach.</title>
        <authorList>
            <person name="Leclercq S."/>
            <person name="Cloeckaert A."/>
            <person name="Zygmunt M.S."/>
        </authorList>
    </citation>
    <scope>NUCLEOTIDE SEQUENCE [LARGE SCALE GENOMIC DNA]</scope>
    <source>
        <strain evidence="1 2">WS1830</strain>
    </source>
</reference>
<protein>
    <submittedName>
        <fullName evidence="1">Uncharacterized protein</fullName>
    </submittedName>
</protein>
<evidence type="ECO:0000313" key="1">
    <source>
        <dbReference type="EMBL" id="KAB2680051.1"/>
    </source>
</evidence>
<gene>
    <name evidence="1" type="ORF">F9L08_21880</name>
</gene>
<proteinExistence type="predicted"/>
<sequence>MLSSVEINKTAINTYKQNTVERGHYNEIIRYTDAEGVAVSASKIMNIFESVLPETFVEFDKKMRGDSLNLDLYGYDAEQGVAIVQIRHFYKRYAKGFANIHKDYVLVGQNEITNEFFRHPVSPHAIHAAIRKNPSDPKAAVRAAQRWMWKVTDKQLDASIRQGDVLMVPSKRPSDKYVRVDEVTAVVGGSHEVRSTEMYARTEDDEIIDVVAWCPTVVHTKGQHDPIFANEERFYSIRVAEEAATWKWGVRLGD</sequence>
<organism evidence="1 2">
    <name type="scientific">Brucella tritici</name>
    <dbReference type="NCBI Taxonomy" id="94626"/>
    <lineage>
        <taxon>Bacteria</taxon>
        <taxon>Pseudomonadati</taxon>
        <taxon>Pseudomonadota</taxon>
        <taxon>Alphaproteobacteria</taxon>
        <taxon>Hyphomicrobiales</taxon>
        <taxon>Brucellaceae</taxon>
        <taxon>Brucella/Ochrobactrum group</taxon>
        <taxon>Brucella</taxon>
    </lineage>
</organism>
<dbReference type="RefSeq" id="WP_151652958.1">
    <property type="nucleotide sequence ID" value="NZ_WBVX01000029.1"/>
</dbReference>
<dbReference type="EMBL" id="WBVX01000029">
    <property type="protein sequence ID" value="KAB2680051.1"/>
    <property type="molecule type" value="Genomic_DNA"/>
</dbReference>
<accession>A0A6L3Y814</accession>
<name>A0A6L3Y814_9HYPH</name>
<comment type="caution">
    <text evidence="1">The sequence shown here is derived from an EMBL/GenBank/DDBJ whole genome shotgun (WGS) entry which is preliminary data.</text>
</comment>
<evidence type="ECO:0000313" key="2">
    <source>
        <dbReference type="Proteomes" id="UP000481643"/>
    </source>
</evidence>
<dbReference type="Proteomes" id="UP000481643">
    <property type="component" value="Unassembled WGS sequence"/>
</dbReference>